<keyword evidence="9" id="KW-1185">Reference proteome</keyword>
<feature type="compositionally biased region" description="Polar residues" evidence="6">
    <location>
        <begin position="525"/>
        <end position="535"/>
    </location>
</feature>
<organism evidence="8 9">
    <name type="scientific">Liquidambar formosana</name>
    <name type="common">Formosan gum</name>
    <dbReference type="NCBI Taxonomy" id="63359"/>
    <lineage>
        <taxon>Eukaryota</taxon>
        <taxon>Viridiplantae</taxon>
        <taxon>Streptophyta</taxon>
        <taxon>Embryophyta</taxon>
        <taxon>Tracheophyta</taxon>
        <taxon>Spermatophyta</taxon>
        <taxon>Magnoliopsida</taxon>
        <taxon>eudicotyledons</taxon>
        <taxon>Gunneridae</taxon>
        <taxon>Pentapetalae</taxon>
        <taxon>Saxifragales</taxon>
        <taxon>Altingiaceae</taxon>
        <taxon>Liquidambar</taxon>
    </lineage>
</organism>
<comment type="similarity">
    <text evidence="2">Belongs to the TPX2 family.</text>
</comment>
<name>A0AAP0RK76_LIQFO</name>
<evidence type="ECO:0000259" key="7">
    <source>
        <dbReference type="Pfam" id="PF06886"/>
    </source>
</evidence>
<dbReference type="PANTHER" id="PTHR47067">
    <property type="entry name" value="TPX2 (TARGETING PROTEIN FOR XKLP2) PROTEIN FAMILY-RELATED"/>
    <property type="match status" value="1"/>
</dbReference>
<protein>
    <recommendedName>
        <fullName evidence="7">TPX2 C-terminal domain-containing protein</fullName>
    </recommendedName>
</protein>
<keyword evidence="4" id="KW-0493">Microtubule</keyword>
<feature type="compositionally biased region" description="Basic and acidic residues" evidence="6">
    <location>
        <begin position="272"/>
        <end position="294"/>
    </location>
</feature>
<feature type="compositionally biased region" description="Basic and acidic residues" evidence="6">
    <location>
        <begin position="195"/>
        <end position="210"/>
    </location>
</feature>
<evidence type="ECO:0000256" key="5">
    <source>
        <dbReference type="ARBA" id="ARBA00023212"/>
    </source>
</evidence>
<feature type="region of interest" description="Disordered" evidence="6">
    <location>
        <begin position="525"/>
        <end position="566"/>
    </location>
</feature>
<feature type="compositionally biased region" description="Basic and acidic residues" evidence="6">
    <location>
        <begin position="309"/>
        <end position="340"/>
    </location>
</feature>
<comment type="caution">
    <text evidence="8">The sequence shown here is derived from an EMBL/GenBank/DDBJ whole genome shotgun (WGS) entry which is preliminary data.</text>
</comment>
<evidence type="ECO:0000256" key="6">
    <source>
        <dbReference type="SAM" id="MobiDB-lite"/>
    </source>
</evidence>
<feature type="compositionally biased region" description="Basic and acidic residues" evidence="6">
    <location>
        <begin position="540"/>
        <end position="561"/>
    </location>
</feature>
<dbReference type="GO" id="GO:0005874">
    <property type="term" value="C:microtubule"/>
    <property type="evidence" value="ECO:0007669"/>
    <property type="project" value="UniProtKB-KW"/>
</dbReference>
<feature type="compositionally biased region" description="Polar residues" evidence="6">
    <location>
        <begin position="351"/>
        <end position="367"/>
    </location>
</feature>
<dbReference type="PANTHER" id="PTHR47067:SF6">
    <property type="entry name" value="PROTEIN WVD2-LIKE 7"/>
    <property type="match status" value="1"/>
</dbReference>
<evidence type="ECO:0000256" key="2">
    <source>
        <dbReference type="ARBA" id="ARBA00005885"/>
    </source>
</evidence>
<dbReference type="Pfam" id="PF06886">
    <property type="entry name" value="TPX2"/>
    <property type="match status" value="1"/>
</dbReference>
<evidence type="ECO:0000256" key="1">
    <source>
        <dbReference type="ARBA" id="ARBA00004245"/>
    </source>
</evidence>
<dbReference type="AlphaFoldDB" id="A0AAP0RK76"/>
<dbReference type="Proteomes" id="UP001415857">
    <property type="component" value="Unassembled WGS sequence"/>
</dbReference>
<comment type="subcellular location">
    <subcellularLocation>
        <location evidence="1">Cytoplasm</location>
        <location evidence="1">Cytoskeleton</location>
    </subcellularLocation>
</comment>
<dbReference type="EMBL" id="JBBPBK010000010">
    <property type="protein sequence ID" value="KAK9277636.1"/>
    <property type="molecule type" value="Genomic_DNA"/>
</dbReference>
<evidence type="ECO:0000313" key="9">
    <source>
        <dbReference type="Proteomes" id="UP001415857"/>
    </source>
</evidence>
<sequence>MAGEIEEPFSFNFQADTLHSGSISFGRFESESLSWERRSSFSHNRYLEEVEKCSKPGSVIEKKAYFEAHFKKKALLRQSSSECQNGTEYQTSKNDISENMGYREEFENVDEGRHFAHFDESPGSSDYHGECELMEYDREDTGISYSEPQMEPAFNSADVSVEDDLKYVELEETHQIEAGCDKLHVDNAEEEIEVKENLKDERGNEDEVTKAIDSSPKGRTAGKNVSTSFEHWRNPSPKLRGATEAKLIKPRSKSRVNVSQAQRNISSVASKDSAKIPSRRERESLQGTKIDKRSLQTANPTAQSIRRTPRPEGSESLKAKLNHENKCSEKELRAKKEIEPHPSALMKVGSRAQQTSNRPNRTVNSSKPDMKSSPAGFNFKCEERAERRKEFYMKIEEKMHAKEAEMNQIQARTQEKTEAEIKQFRRSLNFKATPMPSFYHGAVQPGSDKNKAVSSSTKSTKLQSKSLCPGSRAAAGSRSYPKAGNDQVVSPNESVNTSDSPQASGATSCLVSEPSEASVISVASLTHRNRSSQAGMKSEVAGKKERGREKDTNLQKHRVSEVGKVTKGQRVGVKNKVGARSSSNEMVRKHMKGIGIGSGSGMGHQAVGVAS</sequence>
<dbReference type="InterPro" id="IPR027329">
    <property type="entry name" value="TPX2_C"/>
</dbReference>
<accession>A0AAP0RK76</accession>
<feature type="domain" description="TPX2 C-terminal" evidence="7">
    <location>
        <begin position="377"/>
        <end position="449"/>
    </location>
</feature>
<evidence type="ECO:0000256" key="4">
    <source>
        <dbReference type="ARBA" id="ARBA00022701"/>
    </source>
</evidence>
<evidence type="ECO:0000313" key="8">
    <source>
        <dbReference type="EMBL" id="KAK9277636.1"/>
    </source>
</evidence>
<gene>
    <name evidence="8" type="ORF">L1049_007182</name>
</gene>
<keyword evidence="5" id="KW-0206">Cytoskeleton</keyword>
<proteinExistence type="inferred from homology"/>
<feature type="region of interest" description="Disordered" evidence="6">
    <location>
        <begin position="195"/>
        <end position="381"/>
    </location>
</feature>
<feature type="compositionally biased region" description="Polar residues" evidence="6">
    <location>
        <begin position="295"/>
        <end position="306"/>
    </location>
</feature>
<keyword evidence="3" id="KW-0963">Cytoplasm</keyword>
<dbReference type="InterPro" id="IPR044216">
    <property type="entry name" value="WDL7"/>
</dbReference>
<feature type="compositionally biased region" description="Polar residues" evidence="6">
    <location>
        <begin position="487"/>
        <end position="510"/>
    </location>
</feature>
<feature type="compositionally biased region" description="Low complexity" evidence="6">
    <location>
        <begin position="454"/>
        <end position="467"/>
    </location>
</feature>
<reference evidence="8 9" key="1">
    <citation type="journal article" date="2024" name="Plant J.">
        <title>Genome sequences and population genomics reveal climatic adaptation and genomic divergence between two closely related sweetgum species.</title>
        <authorList>
            <person name="Xu W.Q."/>
            <person name="Ren C.Q."/>
            <person name="Zhang X.Y."/>
            <person name="Comes H.P."/>
            <person name="Liu X.H."/>
            <person name="Li Y.G."/>
            <person name="Kettle C.J."/>
            <person name="Jalonen R."/>
            <person name="Gaisberger H."/>
            <person name="Ma Y.Z."/>
            <person name="Qiu Y.X."/>
        </authorList>
    </citation>
    <scope>NUCLEOTIDE SEQUENCE [LARGE SCALE GENOMIC DNA]</scope>
    <source>
        <strain evidence="8">Hangzhou</strain>
    </source>
</reference>
<feature type="region of interest" description="Disordered" evidence="6">
    <location>
        <begin position="433"/>
        <end position="511"/>
    </location>
</feature>
<feature type="compositionally biased region" description="Polar residues" evidence="6">
    <location>
        <begin position="255"/>
        <end position="270"/>
    </location>
</feature>
<evidence type="ECO:0000256" key="3">
    <source>
        <dbReference type="ARBA" id="ARBA00022490"/>
    </source>
</evidence>